<evidence type="ECO:0000313" key="2">
    <source>
        <dbReference type="EMBL" id="RDX02878.1"/>
    </source>
</evidence>
<organism evidence="2 3">
    <name type="scientific">Listeria kieliensis</name>
    <dbReference type="NCBI Taxonomy" id="1621700"/>
    <lineage>
        <taxon>Bacteria</taxon>
        <taxon>Bacillati</taxon>
        <taxon>Bacillota</taxon>
        <taxon>Bacilli</taxon>
        <taxon>Bacillales</taxon>
        <taxon>Listeriaceae</taxon>
        <taxon>Listeria</taxon>
    </lineage>
</organism>
<comment type="caution">
    <text evidence="2">The sequence shown here is derived from an EMBL/GenBank/DDBJ whole genome shotgun (WGS) entry which is preliminary data.</text>
</comment>
<evidence type="ECO:0000313" key="3">
    <source>
        <dbReference type="Proteomes" id="UP000257055"/>
    </source>
</evidence>
<proteinExistence type="predicted"/>
<accession>A0A3D8TV35</accession>
<keyword evidence="1" id="KW-1133">Transmembrane helix</keyword>
<keyword evidence="1" id="KW-0812">Transmembrane</keyword>
<name>A0A3D8TV35_9LIST</name>
<evidence type="ECO:0000256" key="1">
    <source>
        <dbReference type="SAM" id="Phobius"/>
    </source>
</evidence>
<dbReference type="AlphaFoldDB" id="A0A3D8TV35"/>
<reference evidence="3" key="1">
    <citation type="submission" date="2015-04" db="EMBL/GenBank/DDBJ databases">
        <authorList>
            <person name="Schardt J."/>
            <person name="Mueller-Herbst S."/>
            <person name="Scherer S."/>
            <person name="Huptas C."/>
        </authorList>
    </citation>
    <scope>NUCLEOTIDE SEQUENCE [LARGE SCALE GENOMIC DNA]</scope>
    <source>
        <strain evidence="3">Kiel-L1</strain>
    </source>
</reference>
<gene>
    <name evidence="2" type="ORF">UR08_05095</name>
</gene>
<keyword evidence="1" id="KW-0472">Membrane</keyword>
<keyword evidence="3" id="KW-1185">Reference proteome</keyword>
<dbReference type="EMBL" id="LARY01000001">
    <property type="protein sequence ID" value="RDX02878.1"/>
    <property type="molecule type" value="Genomic_DNA"/>
</dbReference>
<feature type="transmembrane region" description="Helical" evidence="1">
    <location>
        <begin position="13"/>
        <end position="30"/>
    </location>
</feature>
<dbReference type="Proteomes" id="UP000257055">
    <property type="component" value="Unassembled WGS sequence"/>
</dbReference>
<sequence>MGIMAQMFSEPEFISISVTFLLTLAIFRFWPAFHFLKPAMTTHVRTIQIFHLPTGKLKINALQPLSFVVNWIVVALKKTQPSDDETHCSSLSSYAN</sequence>
<protein>
    <submittedName>
        <fullName evidence="2">Uncharacterized protein</fullName>
    </submittedName>
</protein>